<dbReference type="EMBL" id="JAJNDB010000011">
    <property type="protein sequence ID" value="MCD2198135.1"/>
    <property type="molecule type" value="Genomic_DNA"/>
</dbReference>
<name>A0ABS8PIP2_9PSEU</name>
<evidence type="ECO:0000256" key="1">
    <source>
        <dbReference type="SAM" id="MobiDB-lite"/>
    </source>
</evidence>
<proteinExistence type="predicted"/>
<organism evidence="2 3">
    <name type="scientific">Actinomycetospora endophytica</name>
    <dbReference type="NCBI Taxonomy" id="2291215"/>
    <lineage>
        <taxon>Bacteria</taxon>
        <taxon>Bacillati</taxon>
        <taxon>Actinomycetota</taxon>
        <taxon>Actinomycetes</taxon>
        <taxon>Pseudonocardiales</taxon>
        <taxon>Pseudonocardiaceae</taxon>
        <taxon>Actinomycetospora</taxon>
    </lineage>
</organism>
<protein>
    <recommendedName>
        <fullName evidence="4">Hemerythrin-like domain-containing protein</fullName>
    </recommendedName>
</protein>
<evidence type="ECO:0000313" key="3">
    <source>
        <dbReference type="Proteomes" id="UP001199469"/>
    </source>
</evidence>
<dbReference type="RefSeq" id="WP_230740800.1">
    <property type="nucleotide sequence ID" value="NZ_JAJNDB010000011.1"/>
</dbReference>
<feature type="compositionally biased region" description="Basic and acidic residues" evidence="1">
    <location>
        <begin position="243"/>
        <end position="257"/>
    </location>
</feature>
<gene>
    <name evidence="2" type="ORF">LQ327_32675</name>
</gene>
<feature type="region of interest" description="Disordered" evidence="1">
    <location>
        <begin position="206"/>
        <end position="257"/>
    </location>
</feature>
<evidence type="ECO:0000313" key="2">
    <source>
        <dbReference type="EMBL" id="MCD2198135.1"/>
    </source>
</evidence>
<dbReference type="Gene3D" id="1.20.120.520">
    <property type="entry name" value="nmb1532 protein domain like"/>
    <property type="match status" value="1"/>
</dbReference>
<accession>A0ABS8PIP2</accession>
<dbReference type="Proteomes" id="UP001199469">
    <property type="component" value="Unassembled WGS sequence"/>
</dbReference>
<comment type="caution">
    <text evidence="2">The sequence shown here is derived from an EMBL/GenBank/DDBJ whole genome shotgun (WGS) entry which is preliminary data.</text>
</comment>
<reference evidence="2 3" key="1">
    <citation type="submission" date="2021-11" db="EMBL/GenBank/DDBJ databases">
        <title>Draft genome sequence of Actinomycetospora sp. SF1 isolated from the rhizosphere soil.</title>
        <authorList>
            <person name="Duangmal K."/>
            <person name="Chantavorakit T."/>
        </authorList>
    </citation>
    <scope>NUCLEOTIDE SEQUENCE [LARGE SCALE GENOMIC DNA]</scope>
    <source>
        <strain evidence="2 3">TBRC 5722</strain>
    </source>
</reference>
<keyword evidence="3" id="KW-1185">Reference proteome</keyword>
<sequence>MSPDPSIPREPTLPEDLVTFRLGRRVLRRDVGRLCDVADGLLAGTEYLSSRRLEAFSGVAEGLCDDIVGEQEFEEALVWPVLERRAPDALPYSSFRADRRTVRGAVDDARRATRAVVADLRERPAALATAQDYRRVQAFAESWRRLRERLERFFEATEARVAEIVTTRVPREEWADILEEVRRRLPDRRGAGARVMEVATREELEQLSGQLGSRPIAGWRNQGRRRRSEETLAFGPGTATPPRRHDESDDEPDARPG</sequence>
<evidence type="ECO:0008006" key="4">
    <source>
        <dbReference type="Google" id="ProtNLM"/>
    </source>
</evidence>